<keyword evidence="9" id="KW-1185">Reference proteome</keyword>
<dbReference type="NCBIfam" id="TIGR01326">
    <property type="entry name" value="OAH_OAS_sulfhy"/>
    <property type="match status" value="1"/>
</dbReference>
<evidence type="ECO:0000256" key="2">
    <source>
        <dbReference type="ARBA" id="ARBA00009077"/>
    </source>
</evidence>
<proteinExistence type="inferred from homology"/>
<dbReference type="GO" id="GO:0071269">
    <property type="term" value="P:L-homocysteine biosynthetic process"/>
    <property type="evidence" value="ECO:0007669"/>
    <property type="project" value="TreeGrafter"/>
</dbReference>
<dbReference type="InterPro" id="IPR015421">
    <property type="entry name" value="PyrdxlP-dep_Trfase_major"/>
</dbReference>
<dbReference type="InterPro" id="IPR000277">
    <property type="entry name" value="Cys/Met-Metab_PyrdxlP-dep_enz"/>
</dbReference>
<dbReference type="Gene3D" id="3.40.640.10">
    <property type="entry name" value="Type I PLP-dependent aspartate aminotransferase-like (Major domain)"/>
    <property type="match status" value="1"/>
</dbReference>
<feature type="compositionally biased region" description="Basic and acidic residues" evidence="7">
    <location>
        <begin position="1"/>
        <end position="10"/>
    </location>
</feature>
<dbReference type="PANTHER" id="PTHR43797:SF3">
    <property type="entry name" value="O-ACETYLHOMOSERINE SULFHYDRYLASE"/>
    <property type="match status" value="1"/>
</dbReference>
<comment type="caution">
    <text evidence="8">The sequence shown here is derived from an EMBL/GenBank/DDBJ whole genome shotgun (WGS) entry which is preliminary data.</text>
</comment>
<dbReference type="OrthoDB" id="9780685at2"/>
<evidence type="ECO:0000313" key="9">
    <source>
        <dbReference type="Proteomes" id="UP000237350"/>
    </source>
</evidence>
<reference evidence="9" key="1">
    <citation type="submission" date="2015-12" db="EMBL/GenBank/DDBJ databases">
        <authorList>
            <person name="Lodha T.D."/>
            <person name="Chintalapati S."/>
            <person name="Chintalapati V.R."/>
            <person name="Sravanthi T."/>
        </authorList>
    </citation>
    <scope>NUCLEOTIDE SEQUENCE [LARGE SCALE GENOMIC DNA]</scope>
    <source>
        <strain evidence="9">JC133</strain>
    </source>
</reference>
<keyword evidence="3 8" id="KW-0808">Transferase</keyword>
<dbReference type="EMBL" id="LPWH01000093">
    <property type="protein sequence ID" value="POQ99662.1"/>
    <property type="molecule type" value="Genomic_DNA"/>
</dbReference>
<evidence type="ECO:0000256" key="4">
    <source>
        <dbReference type="ARBA" id="ARBA00022898"/>
    </source>
</evidence>
<dbReference type="GO" id="GO:0004124">
    <property type="term" value="F:cysteine synthase activity"/>
    <property type="evidence" value="ECO:0007669"/>
    <property type="project" value="TreeGrafter"/>
</dbReference>
<dbReference type="RefSeq" id="WP_103680626.1">
    <property type="nucleotide sequence ID" value="NZ_LPWH01000093.1"/>
</dbReference>
<dbReference type="CDD" id="cd00614">
    <property type="entry name" value="CGS_like"/>
    <property type="match status" value="1"/>
</dbReference>
<dbReference type="Proteomes" id="UP000237350">
    <property type="component" value="Unassembled WGS sequence"/>
</dbReference>
<dbReference type="GO" id="GO:0003961">
    <property type="term" value="F:O-acetylhomoserine aminocarboxypropyltransferase activity"/>
    <property type="evidence" value="ECO:0007669"/>
    <property type="project" value="TreeGrafter"/>
</dbReference>
<name>A0A2S4JJE1_9SPIO</name>
<organism evidence="8 9">
    <name type="scientific">Alkalispirochaeta sphaeroplastigenens</name>
    <dbReference type="NCBI Taxonomy" id="1187066"/>
    <lineage>
        <taxon>Bacteria</taxon>
        <taxon>Pseudomonadati</taxon>
        <taxon>Spirochaetota</taxon>
        <taxon>Spirochaetia</taxon>
        <taxon>Spirochaetales</taxon>
        <taxon>Spirochaetaceae</taxon>
        <taxon>Alkalispirochaeta</taxon>
    </lineage>
</organism>
<evidence type="ECO:0000256" key="3">
    <source>
        <dbReference type="ARBA" id="ARBA00022679"/>
    </source>
</evidence>
<dbReference type="GO" id="GO:0030170">
    <property type="term" value="F:pyridoxal phosphate binding"/>
    <property type="evidence" value="ECO:0007669"/>
    <property type="project" value="InterPro"/>
</dbReference>
<sequence>MNPQWKKETRAIQGGYRPGNAEPRVTPIYQSTTYKYDTAEAVAHLFDHPEEGHIYSRISNPTTEVLQKKLADLEGGIAAVTTSSGQAATTLAILNLCQAGDHIVASSSLYGGTYNLFNYTLPRMGIEVTFVDQDQSAAEIEAAFRPRTKAIFGESISNPAMEVLDFEKFSQVARSRGVPFLVDNTFPTPFLCQPLKLGAHIVIHSTTKYIDGHATSVGGAVIDGGTFPWDNGNFPAFTEPDPSYHGVCYHERFASAAYAVKLSYQLIRDLGTPMSPMNAFLTNLGLETLHLRMERHSQNALALAQYLQDHPRVSWVRYPGLPGSPSAERARRYLPKGSSGVLTFGITGGQPAGEALMNSLELASIVVHVADVRTCVLHPASMTHRQLCQEEQQAAGVSPDLIRVSLGLEHIDDIIADFDQAFRRLP</sequence>
<dbReference type="Pfam" id="PF01053">
    <property type="entry name" value="Cys_Met_Meta_PP"/>
    <property type="match status" value="1"/>
</dbReference>
<dbReference type="InterPro" id="IPR015424">
    <property type="entry name" value="PyrdxlP-dep_Trfase"/>
</dbReference>
<evidence type="ECO:0000256" key="1">
    <source>
        <dbReference type="ARBA" id="ARBA00001933"/>
    </source>
</evidence>
<evidence type="ECO:0000313" key="8">
    <source>
        <dbReference type="EMBL" id="POQ99662.1"/>
    </source>
</evidence>
<dbReference type="AlphaFoldDB" id="A0A2S4JJE1"/>
<dbReference type="PANTHER" id="PTHR43797">
    <property type="entry name" value="HOMOCYSTEINE/CYSTEINE SYNTHASE"/>
    <property type="match status" value="1"/>
</dbReference>
<comment type="similarity">
    <text evidence="2 6">Belongs to the trans-sulfuration enzymes family.</text>
</comment>
<keyword evidence="4 5" id="KW-0663">Pyridoxal phosphate</keyword>
<feature type="modified residue" description="N6-(pyridoxal phosphate)lysine" evidence="5">
    <location>
        <position position="208"/>
    </location>
</feature>
<dbReference type="Gene3D" id="3.90.1150.10">
    <property type="entry name" value="Aspartate Aminotransferase, domain 1"/>
    <property type="match status" value="1"/>
</dbReference>
<dbReference type="GO" id="GO:0005737">
    <property type="term" value="C:cytoplasm"/>
    <property type="evidence" value="ECO:0007669"/>
    <property type="project" value="TreeGrafter"/>
</dbReference>
<evidence type="ECO:0000256" key="6">
    <source>
        <dbReference type="RuleBase" id="RU362118"/>
    </source>
</evidence>
<accession>A0A2S4JJE1</accession>
<dbReference type="SUPFAM" id="SSF53383">
    <property type="entry name" value="PLP-dependent transferases"/>
    <property type="match status" value="1"/>
</dbReference>
<comment type="cofactor">
    <cofactor evidence="1 6">
        <name>pyridoxal 5'-phosphate</name>
        <dbReference type="ChEBI" id="CHEBI:597326"/>
    </cofactor>
</comment>
<protein>
    <submittedName>
        <fullName evidence="8">O-acetylhomoserine aminocarboxypropyltransferase</fullName>
    </submittedName>
</protein>
<dbReference type="GO" id="GO:0019346">
    <property type="term" value="P:transsulfuration"/>
    <property type="evidence" value="ECO:0007669"/>
    <property type="project" value="InterPro"/>
</dbReference>
<gene>
    <name evidence="8" type="ORF">AU468_10150</name>
</gene>
<evidence type="ECO:0000256" key="5">
    <source>
        <dbReference type="PIRSR" id="PIRSR001434-2"/>
    </source>
</evidence>
<dbReference type="InterPro" id="IPR015422">
    <property type="entry name" value="PyrdxlP-dep_Trfase_small"/>
</dbReference>
<evidence type="ECO:0000256" key="7">
    <source>
        <dbReference type="SAM" id="MobiDB-lite"/>
    </source>
</evidence>
<dbReference type="PIRSF" id="PIRSF001434">
    <property type="entry name" value="CGS"/>
    <property type="match status" value="1"/>
</dbReference>
<dbReference type="GO" id="GO:0006535">
    <property type="term" value="P:cysteine biosynthetic process from serine"/>
    <property type="evidence" value="ECO:0007669"/>
    <property type="project" value="TreeGrafter"/>
</dbReference>
<dbReference type="FunFam" id="3.40.640.10:FF:000035">
    <property type="entry name" value="O-succinylhomoserine sulfhydrylase"/>
    <property type="match status" value="1"/>
</dbReference>
<feature type="region of interest" description="Disordered" evidence="7">
    <location>
        <begin position="1"/>
        <end position="22"/>
    </location>
</feature>
<dbReference type="InterPro" id="IPR006235">
    <property type="entry name" value="OAc-hSer/O-AcSer_sulfhydrylase"/>
</dbReference>